<dbReference type="Proteomes" id="UP000317638">
    <property type="component" value="Unassembled WGS sequence"/>
</dbReference>
<keyword evidence="3" id="KW-1185">Reference proteome</keyword>
<accession>A0A553K671</accession>
<sequence>MAKYPKKIVDLANGGIFKRVVAKHFHFSKATREAIDKAHRNADEAAARNPITRRRNAYVGSTPSKKSQVGQDVIRRMDGETPPRIRGWDPDYPDDLTDVQVKGSDGKWYELEDCDMGHSPIDAVTYWNNVGRYHGPRSEQVRDWMTDPDNYELQPGPINQADGRIMGNSGFTYQPPVTLPDGVDIAVIEPRVLEDLKNFKGDPVP</sequence>
<evidence type="ECO:0000313" key="3">
    <source>
        <dbReference type="Proteomes" id="UP000317638"/>
    </source>
</evidence>
<comment type="caution">
    <text evidence="2">The sequence shown here is derived from an EMBL/GenBank/DDBJ whole genome shotgun (WGS) entry which is preliminary data.</text>
</comment>
<gene>
    <name evidence="2" type="ORF">FOJ82_04885</name>
</gene>
<feature type="compositionally biased region" description="Polar residues" evidence="1">
    <location>
        <begin position="59"/>
        <end position="70"/>
    </location>
</feature>
<name>A0A553K671_9ACTN</name>
<reference evidence="2 3" key="1">
    <citation type="submission" date="2019-07" db="EMBL/GenBank/DDBJ databases">
        <authorList>
            <person name="Zhou L.-Y."/>
        </authorList>
    </citation>
    <scope>NUCLEOTIDE SEQUENCE [LARGE SCALE GENOMIC DNA]</scope>
    <source>
        <strain evidence="2 3">YIM 101269</strain>
    </source>
</reference>
<dbReference type="AlphaFoldDB" id="A0A553K671"/>
<dbReference type="EMBL" id="VKKG01000001">
    <property type="protein sequence ID" value="TRY20199.1"/>
    <property type="molecule type" value="Genomic_DNA"/>
</dbReference>
<feature type="region of interest" description="Disordered" evidence="1">
    <location>
        <begin position="40"/>
        <end position="95"/>
    </location>
</feature>
<feature type="compositionally biased region" description="Basic and acidic residues" evidence="1">
    <location>
        <begin position="73"/>
        <end position="89"/>
    </location>
</feature>
<evidence type="ECO:0000313" key="2">
    <source>
        <dbReference type="EMBL" id="TRY20199.1"/>
    </source>
</evidence>
<dbReference type="OrthoDB" id="3724404at2"/>
<proteinExistence type="predicted"/>
<dbReference type="RefSeq" id="WP_143937283.1">
    <property type="nucleotide sequence ID" value="NZ_VKKG01000001.1"/>
</dbReference>
<evidence type="ECO:0000256" key="1">
    <source>
        <dbReference type="SAM" id="MobiDB-lite"/>
    </source>
</evidence>
<protein>
    <submittedName>
        <fullName evidence="2">Uncharacterized protein</fullName>
    </submittedName>
</protein>
<organism evidence="2 3">
    <name type="scientific">Tessaracoccus rhinocerotis</name>
    <dbReference type="NCBI Taxonomy" id="1689449"/>
    <lineage>
        <taxon>Bacteria</taxon>
        <taxon>Bacillati</taxon>
        <taxon>Actinomycetota</taxon>
        <taxon>Actinomycetes</taxon>
        <taxon>Propionibacteriales</taxon>
        <taxon>Propionibacteriaceae</taxon>
        <taxon>Tessaracoccus</taxon>
    </lineage>
</organism>